<dbReference type="CDD" id="cd03801">
    <property type="entry name" value="GT4_PimA-like"/>
    <property type="match status" value="1"/>
</dbReference>
<accession>A0A9Q6WPI9</accession>
<dbReference type="GO" id="GO:0016757">
    <property type="term" value="F:glycosyltransferase activity"/>
    <property type="evidence" value="ECO:0007669"/>
    <property type="project" value="InterPro"/>
</dbReference>
<dbReference type="Gene3D" id="3.40.50.11090">
    <property type="match status" value="1"/>
</dbReference>
<dbReference type="EMBL" id="CP015959">
    <property type="protein sequence ID" value="QLB66183.1"/>
    <property type="molecule type" value="Genomic_DNA"/>
</dbReference>
<dbReference type="InterPro" id="IPR001296">
    <property type="entry name" value="Glyco_trans_1"/>
</dbReference>
<dbReference type="Gene3D" id="3.40.50.2000">
    <property type="entry name" value="Glycogen Phosphorylase B"/>
    <property type="match status" value="1"/>
</dbReference>
<evidence type="ECO:0000313" key="3">
    <source>
        <dbReference type="EMBL" id="QLB66183.1"/>
    </source>
</evidence>
<feature type="domain" description="Glycosyl transferase family 1" evidence="2">
    <location>
        <begin position="271"/>
        <end position="353"/>
    </location>
</feature>
<gene>
    <name evidence="3" type="ORF">A9O66_28445</name>
</gene>
<evidence type="ECO:0000259" key="2">
    <source>
        <dbReference type="Pfam" id="PF00534"/>
    </source>
</evidence>
<dbReference type="Proteomes" id="UP000509548">
    <property type="component" value="Chromosome 2"/>
</dbReference>
<evidence type="ECO:0000256" key="1">
    <source>
        <dbReference type="ARBA" id="ARBA00022679"/>
    </source>
</evidence>
<proteinExistence type="predicted"/>
<dbReference type="PANTHER" id="PTHR46401:SF2">
    <property type="entry name" value="GLYCOSYLTRANSFERASE WBBK-RELATED"/>
    <property type="match status" value="1"/>
</dbReference>
<keyword evidence="1" id="KW-0808">Transferase</keyword>
<sequence length="384" mass="42272">MLPRIATLADAILCSMKITFILPRLSARPTGGGKIVYQYANALANIGHTVEVVHPRTLFLWGIRKTLPLKLLSLAADCARFAAVRLTRGRVSVPWMPMHPNVKISVVPALFPYFIPNADVVVASLWRTAEYVKHFPSSKGRKFYLVQHYETWSGPVHRVDRTLKSTMHKIVISSWLKLLVVGLSGDEVHQIPNPVDHDEFFVTTPVTNRQRVVGMLYSPHAWKGATDGVAALEQAKEEFPELKAILFGTSARPDFLPEWITYVRSPDRKTLRDEIYNVSSIYVCPSWSEGWGLPVLEAMACGCAIVSTDNGGTADFVVDGGNGIVVPPKRPRELGAALLSLLADDDRRTALATRSIGLAQRFTLEASVDKLLAALTDAPIAAKV</sequence>
<dbReference type="Pfam" id="PF00534">
    <property type="entry name" value="Glycos_transf_1"/>
    <property type="match status" value="1"/>
</dbReference>
<protein>
    <recommendedName>
        <fullName evidence="2">Glycosyl transferase family 1 domain-containing protein</fullName>
    </recommendedName>
</protein>
<dbReference type="PANTHER" id="PTHR46401">
    <property type="entry name" value="GLYCOSYLTRANSFERASE WBBK-RELATED"/>
    <property type="match status" value="1"/>
</dbReference>
<dbReference type="SUPFAM" id="SSF53756">
    <property type="entry name" value="UDP-Glycosyltransferase/glycogen phosphorylase"/>
    <property type="match status" value="1"/>
</dbReference>
<name>A0A9Q6WPI9_9BURK</name>
<reference evidence="3 4" key="1">
    <citation type="journal article" date="2014" name="Genome Announc.">
        <title>Draft Genome Sequence of the Haloacid-Degrading Burkholderia caribensis Strain MBA4.</title>
        <authorList>
            <person name="Pan Y."/>
            <person name="Kong K.F."/>
            <person name="Tsang J.S."/>
        </authorList>
    </citation>
    <scope>NUCLEOTIDE SEQUENCE [LARGE SCALE GENOMIC DNA]</scope>
    <source>
        <strain evidence="3 4">852011</strain>
    </source>
</reference>
<dbReference type="AlphaFoldDB" id="A0A9Q6WPI9"/>
<organism evidence="3 4">
    <name type="scientific">Paraburkholderia caribensis</name>
    <dbReference type="NCBI Taxonomy" id="75105"/>
    <lineage>
        <taxon>Bacteria</taxon>
        <taxon>Pseudomonadati</taxon>
        <taxon>Pseudomonadota</taxon>
        <taxon>Betaproteobacteria</taxon>
        <taxon>Burkholderiales</taxon>
        <taxon>Burkholderiaceae</taxon>
        <taxon>Paraburkholderia</taxon>
    </lineage>
</organism>
<dbReference type="GO" id="GO:0009103">
    <property type="term" value="P:lipopolysaccharide biosynthetic process"/>
    <property type="evidence" value="ECO:0007669"/>
    <property type="project" value="TreeGrafter"/>
</dbReference>
<evidence type="ECO:0000313" key="4">
    <source>
        <dbReference type="Proteomes" id="UP000509548"/>
    </source>
</evidence>